<dbReference type="RefSeq" id="WP_319973973.1">
    <property type="nucleotide sequence ID" value="NZ_JAXAVU010000004.1"/>
</dbReference>
<name>A0ABU4UQ91_9PSEU</name>
<comment type="caution">
    <text evidence="1">The sequence shown here is derived from an EMBL/GenBank/DDBJ whole genome shotgun (WGS) entry which is preliminary data.</text>
</comment>
<gene>
    <name evidence="1" type="ORF">SK854_05985</name>
</gene>
<keyword evidence="2" id="KW-1185">Reference proteome</keyword>
<accession>A0ABU4UQ91</accession>
<reference evidence="1 2" key="1">
    <citation type="submission" date="2023-11" db="EMBL/GenBank/DDBJ databases">
        <title>Lentzea sokolovensis, sp. nov., Lentzea kristufkii, sp. nov., and Lentzea miocenensis, sp. nov., rare actinobacteria from Sokolov Coal Basin, Miocene lacustrine sediment, Czech Republic.</title>
        <authorList>
            <person name="Lara A."/>
            <person name="Kotroba L."/>
            <person name="Nouioui I."/>
            <person name="Neumann-Schaal M."/>
            <person name="Mast Y."/>
            <person name="Chronakova A."/>
        </authorList>
    </citation>
    <scope>NUCLEOTIDE SEQUENCE [LARGE SCALE GENOMIC DNA]</scope>
    <source>
        <strain evidence="1 2">BCCO 10_0061</strain>
    </source>
</reference>
<dbReference type="EMBL" id="JAXAVU010000004">
    <property type="protein sequence ID" value="MDX8141652.1"/>
    <property type="molecule type" value="Genomic_DNA"/>
</dbReference>
<evidence type="ECO:0000313" key="2">
    <source>
        <dbReference type="Proteomes" id="UP001285352"/>
    </source>
</evidence>
<sequence length="302" mass="32487">MIAPIDVDVRVLSDVLTDQGVEVLVASELGAGVTLAQAVIDEVDCAVAVLPSRPTRSLEGLTAVFIEIGVVAGRRIPILVIVEPPEVPSPALAGATIVRAPVTHADALRLHVRMFMLSLTYGGARQEPHRPLVLDTALLAGFKTRLEVIRNRPQSRGESGEKSSVDRGFQLERLVYDVLSGAGAAITTNVQWATSKGQREADAVAFVPGTESVLGAIIVELKLRRLTEDDLQRAEQQLLTNMNAGRVGFGLLVYDELATVAFEVRTSPFMLALSVDELIAELEHVPLGELLMRARNRAVHGV</sequence>
<reference evidence="1 2" key="2">
    <citation type="submission" date="2023-11" db="EMBL/GenBank/DDBJ databases">
        <authorList>
            <person name="Lara A.C."/>
            <person name="Chronakova A."/>
        </authorList>
    </citation>
    <scope>NUCLEOTIDE SEQUENCE [LARGE SCALE GENOMIC DNA]</scope>
    <source>
        <strain evidence="1 2">BCCO 10_0061</strain>
    </source>
</reference>
<evidence type="ECO:0008006" key="3">
    <source>
        <dbReference type="Google" id="ProtNLM"/>
    </source>
</evidence>
<protein>
    <recommendedName>
        <fullName evidence="3">Restriction endonuclease type IV Mrr domain-containing protein</fullName>
    </recommendedName>
</protein>
<evidence type="ECO:0000313" key="1">
    <source>
        <dbReference type="EMBL" id="MDX8141652.1"/>
    </source>
</evidence>
<organism evidence="1 2">
    <name type="scientific">Lentzea sokolovensis</name>
    <dbReference type="NCBI Taxonomy" id="3095429"/>
    <lineage>
        <taxon>Bacteria</taxon>
        <taxon>Bacillati</taxon>
        <taxon>Actinomycetota</taxon>
        <taxon>Actinomycetes</taxon>
        <taxon>Pseudonocardiales</taxon>
        <taxon>Pseudonocardiaceae</taxon>
        <taxon>Lentzea</taxon>
    </lineage>
</organism>
<dbReference type="Proteomes" id="UP001285352">
    <property type="component" value="Unassembled WGS sequence"/>
</dbReference>
<proteinExistence type="predicted"/>